<dbReference type="AlphaFoldDB" id="A0A972JBA5"/>
<dbReference type="PANTHER" id="PTHR43285:SF4">
    <property type="entry name" value="TRANSFERASE"/>
    <property type="match status" value="1"/>
</dbReference>
<dbReference type="EMBL" id="WTVM01000049">
    <property type="protein sequence ID" value="NMG03262.1"/>
    <property type="molecule type" value="Genomic_DNA"/>
</dbReference>
<dbReference type="Proteomes" id="UP000599523">
    <property type="component" value="Unassembled WGS sequence"/>
</dbReference>
<dbReference type="InterPro" id="IPR017459">
    <property type="entry name" value="Glycosyl_Trfase_fam3_N_dom"/>
</dbReference>
<gene>
    <name evidence="4" type="primary">ybiB</name>
    <name evidence="4" type="ORF">GPA21_09775</name>
</gene>
<keyword evidence="1" id="KW-0328">Glycosyltransferase</keyword>
<evidence type="ECO:0000256" key="2">
    <source>
        <dbReference type="ARBA" id="ARBA00022679"/>
    </source>
</evidence>
<name>A0A972JBA5_9RHOO</name>
<evidence type="ECO:0000256" key="1">
    <source>
        <dbReference type="ARBA" id="ARBA00022676"/>
    </source>
</evidence>
<dbReference type="SUPFAM" id="SSF52418">
    <property type="entry name" value="Nucleoside phosphorylase/phosphoribosyltransferase catalytic domain"/>
    <property type="match status" value="1"/>
</dbReference>
<dbReference type="Gene3D" id="3.40.1030.10">
    <property type="entry name" value="Nucleoside phosphorylase/phosphoribosyltransferase catalytic domain"/>
    <property type="match status" value="1"/>
</dbReference>
<dbReference type="Gene3D" id="1.20.970.10">
    <property type="entry name" value="Transferase, Pyrimidine Nucleoside Phosphorylase, Chain C"/>
    <property type="match status" value="1"/>
</dbReference>
<organism evidence="4 5">
    <name type="scientific">Azoarcus taiwanensis</name>
    <dbReference type="NCBI Taxonomy" id="666964"/>
    <lineage>
        <taxon>Bacteria</taxon>
        <taxon>Pseudomonadati</taxon>
        <taxon>Pseudomonadota</taxon>
        <taxon>Betaproteobacteria</taxon>
        <taxon>Rhodocyclales</taxon>
        <taxon>Zoogloeaceae</taxon>
        <taxon>Azoarcus</taxon>
    </lineage>
</organism>
<feature type="domain" description="Glycosyl transferase family 3 N-terminal" evidence="3">
    <location>
        <begin position="7"/>
        <end position="68"/>
    </location>
</feature>
<dbReference type="InterPro" id="IPR035902">
    <property type="entry name" value="Nuc_phospho_transferase"/>
</dbReference>
<sequence>MNYGHMIKEIGRGAKGARSLDAEAAESLFGDILDGKVPDLELGAIIIALRIKSESLAELIGFKRAIDARCVQVSVPNGPRCVVLPTYNGARRQANLMPLLALMLAQRGVPVLIQGRHDFESRTSPFELLAALGIHPAADIADASAQLRQTRLACIGVDKLLPGLETLLSLRLRFGVRGSAHTMAKLLDPCRGRSVRVVAVTHPEYLERMHGFLLADGGHAMLLRGTEGEAFANPRRRPRMEVFAEGIASEAWAAEEGGAPPLEGLPDAPGVVENATLIRAMLSGDVPVPDPVSKQADTLADLALR</sequence>
<comment type="caution">
    <text evidence="4">The sequence shown here is derived from an EMBL/GenBank/DDBJ whole genome shotgun (WGS) entry which is preliminary data.</text>
</comment>
<dbReference type="InterPro" id="IPR036320">
    <property type="entry name" value="Glycosyl_Trfase_fam3_N_dom_sf"/>
</dbReference>
<dbReference type="InterPro" id="IPR005940">
    <property type="entry name" value="Anthranilate_Pribosyl_Tfrase"/>
</dbReference>
<keyword evidence="4" id="KW-0238">DNA-binding</keyword>
<evidence type="ECO:0000313" key="5">
    <source>
        <dbReference type="Proteomes" id="UP000599523"/>
    </source>
</evidence>
<dbReference type="RefSeq" id="WP_168988018.1">
    <property type="nucleotide sequence ID" value="NZ_CAWPHM010000274.1"/>
</dbReference>
<dbReference type="GO" id="GO:0005829">
    <property type="term" value="C:cytosol"/>
    <property type="evidence" value="ECO:0007669"/>
    <property type="project" value="TreeGrafter"/>
</dbReference>
<dbReference type="NCBIfam" id="NF006005">
    <property type="entry name" value="PRK08136.1"/>
    <property type="match status" value="1"/>
</dbReference>
<dbReference type="GO" id="GO:0004048">
    <property type="term" value="F:anthranilate phosphoribosyltransferase activity"/>
    <property type="evidence" value="ECO:0007669"/>
    <property type="project" value="InterPro"/>
</dbReference>
<dbReference type="SUPFAM" id="SSF47648">
    <property type="entry name" value="Nucleoside phosphorylase/phosphoribosyltransferase N-terminal domain"/>
    <property type="match status" value="1"/>
</dbReference>
<accession>A0A972JBA5</accession>
<keyword evidence="2" id="KW-0808">Transferase</keyword>
<dbReference type="GO" id="GO:0003677">
    <property type="term" value="F:DNA binding"/>
    <property type="evidence" value="ECO:0007669"/>
    <property type="project" value="UniProtKB-KW"/>
</dbReference>
<evidence type="ECO:0000259" key="3">
    <source>
        <dbReference type="Pfam" id="PF02885"/>
    </source>
</evidence>
<protein>
    <submittedName>
        <fullName evidence="4">DNA-binding protein YbiB</fullName>
    </submittedName>
</protein>
<dbReference type="Pfam" id="PF02885">
    <property type="entry name" value="Glycos_trans_3N"/>
    <property type="match status" value="1"/>
</dbReference>
<reference evidence="4" key="1">
    <citation type="submission" date="2019-12" db="EMBL/GenBank/DDBJ databases">
        <title>Comparative genomics gives insights into the taxonomy of the Azoarcus-Aromatoleum group and reveals separate origins of nif in the plant-associated Azoarcus and non-plant-associated Aromatoleum sub-groups.</title>
        <authorList>
            <person name="Lafos M."/>
            <person name="Maluk M."/>
            <person name="Batista M."/>
            <person name="Junghare M."/>
            <person name="Carmona M."/>
            <person name="Faoro H."/>
            <person name="Cruz L.M."/>
            <person name="Battistoni F."/>
            <person name="De Souza E."/>
            <person name="Pedrosa F."/>
            <person name="Chen W.-M."/>
            <person name="Poole P.S."/>
            <person name="Dixon R.A."/>
            <person name="James E.K."/>
        </authorList>
    </citation>
    <scope>NUCLEOTIDE SEQUENCE</scope>
    <source>
        <strain evidence="4">NSC3</strain>
    </source>
</reference>
<evidence type="ECO:0000313" key="4">
    <source>
        <dbReference type="EMBL" id="NMG03262.1"/>
    </source>
</evidence>
<proteinExistence type="predicted"/>
<dbReference type="GO" id="GO:0000162">
    <property type="term" value="P:L-tryptophan biosynthetic process"/>
    <property type="evidence" value="ECO:0007669"/>
    <property type="project" value="InterPro"/>
</dbReference>
<keyword evidence="5" id="KW-1185">Reference proteome</keyword>
<dbReference type="PANTHER" id="PTHR43285">
    <property type="entry name" value="ANTHRANILATE PHOSPHORIBOSYLTRANSFERASE"/>
    <property type="match status" value="1"/>
</dbReference>